<keyword evidence="5" id="KW-0949">S-adenosyl-L-methionine</keyword>
<evidence type="ECO:0000313" key="8">
    <source>
        <dbReference type="EMBL" id="KAK7086781.1"/>
    </source>
</evidence>
<dbReference type="GO" id="GO:0051289">
    <property type="term" value="P:protein homotetramerization"/>
    <property type="evidence" value="ECO:0007669"/>
    <property type="project" value="TreeGrafter"/>
</dbReference>
<evidence type="ECO:0000313" key="9">
    <source>
        <dbReference type="Proteomes" id="UP001381693"/>
    </source>
</evidence>
<dbReference type="GO" id="GO:0042802">
    <property type="term" value="F:identical protein binding"/>
    <property type="evidence" value="ECO:0007669"/>
    <property type="project" value="TreeGrafter"/>
</dbReference>
<keyword evidence="3" id="KW-0489">Methyltransferase</keyword>
<keyword evidence="6" id="KW-0290">Folate-binding</keyword>
<dbReference type="SUPFAM" id="SSF53335">
    <property type="entry name" value="S-adenosyl-L-methionine-dependent methyltransferases"/>
    <property type="match status" value="1"/>
</dbReference>
<organism evidence="8 9">
    <name type="scientific">Halocaridina rubra</name>
    <name type="common">Hawaiian red shrimp</name>
    <dbReference type="NCBI Taxonomy" id="373956"/>
    <lineage>
        <taxon>Eukaryota</taxon>
        <taxon>Metazoa</taxon>
        <taxon>Ecdysozoa</taxon>
        <taxon>Arthropoda</taxon>
        <taxon>Crustacea</taxon>
        <taxon>Multicrustacea</taxon>
        <taxon>Malacostraca</taxon>
        <taxon>Eumalacostraca</taxon>
        <taxon>Eucarida</taxon>
        <taxon>Decapoda</taxon>
        <taxon>Pleocyemata</taxon>
        <taxon>Caridea</taxon>
        <taxon>Atyoidea</taxon>
        <taxon>Atyidae</taxon>
        <taxon>Halocaridina</taxon>
    </lineage>
</organism>
<dbReference type="GO" id="GO:0005829">
    <property type="term" value="C:cytosol"/>
    <property type="evidence" value="ECO:0007669"/>
    <property type="project" value="TreeGrafter"/>
</dbReference>
<dbReference type="InterPro" id="IPR029063">
    <property type="entry name" value="SAM-dependent_MTases_sf"/>
</dbReference>
<dbReference type="GO" id="GO:1904047">
    <property type="term" value="F:S-adenosyl-L-methionine binding"/>
    <property type="evidence" value="ECO:0007669"/>
    <property type="project" value="TreeGrafter"/>
</dbReference>
<evidence type="ECO:0000256" key="6">
    <source>
        <dbReference type="ARBA" id="ARBA00022954"/>
    </source>
</evidence>
<evidence type="ECO:0000256" key="4">
    <source>
        <dbReference type="ARBA" id="ARBA00022679"/>
    </source>
</evidence>
<dbReference type="Proteomes" id="UP001381693">
    <property type="component" value="Unassembled WGS sequence"/>
</dbReference>
<comment type="catalytic activity">
    <reaction evidence="7">
        <text>glycine + S-adenosyl-L-methionine = sarcosine + S-adenosyl-L-homocysteine + H(+)</text>
        <dbReference type="Rhea" id="RHEA:19937"/>
        <dbReference type="ChEBI" id="CHEBI:15378"/>
        <dbReference type="ChEBI" id="CHEBI:57305"/>
        <dbReference type="ChEBI" id="CHEBI:57433"/>
        <dbReference type="ChEBI" id="CHEBI:57856"/>
        <dbReference type="ChEBI" id="CHEBI:59789"/>
        <dbReference type="EC" id="2.1.1.20"/>
    </reaction>
    <physiologicalReaction direction="left-to-right" evidence="7">
        <dbReference type="Rhea" id="RHEA:19938"/>
    </physiologicalReaction>
</comment>
<comment type="caution">
    <text evidence="8">The sequence shown here is derived from an EMBL/GenBank/DDBJ whole genome shotgun (WGS) entry which is preliminary data.</text>
</comment>
<evidence type="ECO:0000256" key="2">
    <source>
        <dbReference type="ARBA" id="ARBA00019972"/>
    </source>
</evidence>
<proteinExistence type="predicted"/>
<dbReference type="GO" id="GO:0046500">
    <property type="term" value="P:S-adenosylmethionine metabolic process"/>
    <property type="evidence" value="ECO:0007669"/>
    <property type="project" value="TreeGrafter"/>
</dbReference>
<protein>
    <recommendedName>
        <fullName evidence="2">Glycine N-methyltransferase</fullName>
        <ecNumber evidence="1">2.1.1.20</ecNumber>
    </recommendedName>
</protein>
<evidence type="ECO:0000256" key="7">
    <source>
        <dbReference type="ARBA" id="ARBA00048261"/>
    </source>
</evidence>
<dbReference type="EMBL" id="JAXCGZ010000083">
    <property type="protein sequence ID" value="KAK7086781.1"/>
    <property type="molecule type" value="Genomic_DNA"/>
</dbReference>
<dbReference type="Gene3D" id="3.40.50.150">
    <property type="entry name" value="Vaccinia Virus protein VP39"/>
    <property type="match status" value="1"/>
</dbReference>
<dbReference type="GO" id="GO:0006730">
    <property type="term" value="P:one-carbon metabolic process"/>
    <property type="evidence" value="ECO:0007669"/>
    <property type="project" value="TreeGrafter"/>
</dbReference>
<evidence type="ECO:0000256" key="5">
    <source>
        <dbReference type="ARBA" id="ARBA00022691"/>
    </source>
</evidence>
<dbReference type="GO" id="GO:0032259">
    <property type="term" value="P:methylation"/>
    <property type="evidence" value="ECO:0007669"/>
    <property type="project" value="UniProtKB-KW"/>
</dbReference>
<dbReference type="GO" id="GO:0006111">
    <property type="term" value="P:regulation of gluconeogenesis"/>
    <property type="evidence" value="ECO:0007669"/>
    <property type="project" value="TreeGrafter"/>
</dbReference>
<reference evidence="8 9" key="1">
    <citation type="submission" date="2023-11" db="EMBL/GenBank/DDBJ databases">
        <title>Halocaridina rubra genome assembly.</title>
        <authorList>
            <person name="Smith C."/>
        </authorList>
    </citation>
    <scope>NUCLEOTIDE SEQUENCE [LARGE SCALE GENOMIC DNA]</scope>
    <source>
        <strain evidence="8">EP-1</strain>
        <tissue evidence="8">Whole</tissue>
    </source>
</reference>
<dbReference type="GO" id="GO:0016594">
    <property type="term" value="F:glycine binding"/>
    <property type="evidence" value="ECO:0007669"/>
    <property type="project" value="TreeGrafter"/>
</dbReference>
<evidence type="ECO:0000256" key="1">
    <source>
        <dbReference type="ARBA" id="ARBA00011999"/>
    </source>
</evidence>
<dbReference type="EC" id="2.1.1.20" evidence="1"/>
<dbReference type="PANTHER" id="PTHR16458:SF2">
    <property type="entry name" value="GLYCINE N-METHYLTRANSFERASE"/>
    <property type="match status" value="1"/>
</dbReference>
<dbReference type="GO" id="GO:0046498">
    <property type="term" value="P:S-adenosylhomocysteine metabolic process"/>
    <property type="evidence" value="ECO:0007669"/>
    <property type="project" value="TreeGrafter"/>
</dbReference>
<sequence length="129" mass="14866">MSSCSQCHCSVPGSSVDVYSTGITAEVWDLCIGNHKNRTSHYRDMLVKILEQNDCQNILDVACGTGVDSIMLLEEGFRMTSVDRSYQMLKHACKVRWERRKEQGFNDWGKKTPRFLFILLYKRDSYISS</sequence>
<dbReference type="GO" id="GO:0017174">
    <property type="term" value="F:glycine N-methyltransferase activity"/>
    <property type="evidence" value="ECO:0007669"/>
    <property type="project" value="UniProtKB-EC"/>
</dbReference>
<dbReference type="AlphaFoldDB" id="A0AAN9AH64"/>
<dbReference type="InterPro" id="IPR014369">
    <property type="entry name" value="Gly/Sar_N_MeTrfase"/>
</dbReference>
<keyword evidence="4" id="KW-0808">Transferase</keyword>
<name>A0AAN9AH64_HALRR</name>
<dbReference type="Pfam" id="PF01209">
    <property type="entry name" value="Ubie_methyltran"/>
    <property type="match status" value="1"/>
</dbReference>
<evidence type="ECO:0000256" key="3">
    <source>
        <dbReference type="ARBA" id="ARBA00022603"/>
    </source>
</evidence>
<keyword evidence="9" id="KW-1185">Reference proteome</keyword>
<gene>
    <name evidence="8" type="ORF">SK128_010774</name>
</gene>
<dbReference type="GO" id="GO:1901052">
    <property type="term" value="P:sarcosine metabolic process"/>
    <property type="evidence" value="ECO:0007669"/>
    <property type="project" value="TreeGrafter"/>
</dbReference>
<dbReference type="PANTHER" id="PTHR16458">
    <property type="entry name" value="GLYCINE N-METHYLTRANSFERASE"/>
    <property type="match status" value="1"/>
</dbReference>
<dbReference type="GO" id="GO:0005542">
    <property type="term" value="F:folic acid binding"/>
    <property type="evidence" value="ECO:0007669"/>
    <property type="project" value="UniProtKB-KW"/>
</dbReference>
<accession>A0AAN9AH64</accession>